<evidence type="ECO:0000259" key="5">
    <source>
        <dbReference type="Pfam" id="PF20464"/>
    </source>
</evidence>
<proteinExistence type="predicted"/>
<feature type="domain" description="MmeI-like N-terminal" evidence="5">
    <location>
        <begin position="18"/>
        <end position="243"/>
    </location>
</feature>
<evidence type="ECO:0000313" key="10">
    <source>
        <dbReference type="Proteomes" id="UP000177506"/>
    </source>
</evidence>
<feature type="domain" description="MmeI-like helicase spacer" evidence="6">
    <location>
        <begin position="251"/>
        <end position="324"/>
    </location>
</feature>
<dbReference type="Gene3D" id="3.40.50.150">
    <property type="entry name" value="Vaccinia Virus protein VP39"/>
    <property type="match status" value="1"/>
</dbReference>
<dbReference type="InterPro" id="IPR046820">
    <property type="entry name" value="MmeI_TRD"/>
</dbReference>
<comment type="caution">
    <text evidence="9">The sequence shown here is derived from an EMBL/GenBank/DDBJ whole genome shotgun (WGS) entry which is preliminary data.</text>
</comment>
<dbReference type="GO" id="GO:0003676">
    <property type="term" value="F:nucleic acid binding"/>
    <property type="evidence" value="ECO:0007669"/>
    <property type="project" value="InterPro"/>
</dbReference>
<keyword evidence="10" id="KW-1185">Reference proteome</keyword>
<dbReference type="InterPro" id="IPR029063">
    <property type="entry name" value="SAM-dependent_MTases_sf"/>
</dbReference>
<dbReference type="PANTHER" id="PTHR33841">
    <property type="entry name" value="DNA METHYLTRANSFERASE YEEA-RELATED"/>
    <property type="match status" value="1"/>
</dbReference>
<accession>A0A1G1TMN5</accession>
<dbReference type="InterPro" id="IPR046817">
    <property type="entry name" value="MmeI_N"/>
</dbReference>
<dbReference type="OrthoDB" id="32195at2"/>
<dbReference type="Pfam" id="PF20466">
    <property type="entry name" value="MmeI_TRD"/>
    <property type="match status" value="1"/>
</dbReference>
<gene>
    <name evidence="9" type="ORF">BEN49_17220</name>
</gene>
<reference evidence="9 10" key="1">
    <citation type="submission" date="2016-08" db="EMBL/GenBank/DDBJ databases">
        <title>Hymenobacter coccineus sp. nov., Hymenobacter lapidarius sp. nov. and Hymenobacter glacialis sp. nov., isolated from Antarctic soil.</title>
        <authorList>
            <person name="Sedlacek I."/>
            <person name="Kralova S."/>
            <person name="Kyrova K."/>
            <person name="Maslanova I."/>
            <person name="Stankova E."/>
            <person name="Vrbovska V."/>
            <person name="Nemec M."/>
            <person name="Bartak M."/>
            <person name="Svec P."/>
            <person name="Busse H.-J."/>
            <person name="Pantucek R."/>
        </authorList>
    </citation>
    <scope>NUCLEOTIDE SEQUENCE [LARGE SCALE GENOMIC DNA]</scope>
    <source>
        <strain evidence="9 10">CCM 8649</strain>
    </source>
</reference>
<evidence type="ECO:0000256" key="1">
    <source>
        <dbReference type="ARBA" id="ARBA00011900"/>
    </source>
</evidence>
<comment type="catalytic activity">
    <reaction evidence="4">
        <text>a 2'-deoxyadenosine in DNA + S-adenosyl-L-methionine = an N(6)-methyl-2'-deoxyadenosine in DNA + S-adenosyl-L-homocysteine + H(+)</text>
        <dbReference type="Rhea" id="RHEA:15197"/>
        <dbReference type="Rhea" id="RHEA-COMP:12418"/>
        <dbReference type="Rhea" id="RHEA-COMP:12419"/>
        <dbReference type="ChEBI" id="CHEBI:15378"/>
        <dbReference type="ChEBI" id="CHEBI:57856"/>
        <dbReference type="ChEBI" id="CHEBI:59789"/>
        <dbReference type="ChEBI" id="CHEBI:90615"/>
        <dbReference type="ChEBI" id="CHEBI:90616"/>
        <dbReference type="EC" id="2.1.1.72"/>
    </reaction>
</comment>
<evidence type="ECO:0000313" key="9">
    <source>
        <dbReference type="EMBL" id="OGX92085.1"/>
    </source>
</evidence>
<dbReference type="InterPro" id="IPR046816">
    <property type="entry name" value="MmeI_Mtase"/>
</dbReference>
<feature type="domain" description="MmeI-like DNA-methyltransferase" evidence="8">
    <location>
        <begin position="421"/>
        <end position="669"/>
    </location>
</feature>
<evidence type="ECO:0000256" key="2">
    <source>
        <dbReference type="ARBA" id="ARBA00022603"/>
    </source>
</evidence>
<dbReference type="PRINTS" id="PR00507">
    <property type="entry name" value="N12N6MTFRASE"/>
</dbReference>
<dbReference type="InterPro" id="IPR046819">
    <property type="entry name" value="MmeI_hel"/>
</dbReference>
<dbReference type="GO" id="GO:0032259">
    <property type="term" value="P:methylation"/>
    <property type="evidence" value="ECO:0007669"/>
    <property type="project" value="UniProtKB-KW"/>
</dbReference>
<evidence type="ECO:0000259" key="7">
    <source>
        <dbReference type="Pfam" id="PF20466"/>
    </source>
</evidence>
<evidence type="ECO:0000259" key="6">
    <source>
        <dbReference type="Pfam" id="PF20465"/>
    </source>
</evidence>
<dbReference type="Pfam" id="PF20465">
    <property type="entry name" value="MmeI_hel"/>
    <property type="match status" value="1"/>
</dbReference>
<dbReference type="Pfam" id="PF20473">
    <property type="entry name" value="MmeI_Mtase"/>
    <property type="match status" value="1"/>
</dbReference>
<dbReference type="Pfam" id="PF20464">
    <property type="entry name" value="MmeI_N"/>
    <property type="match status" value="1"/>
</dbReference>
<dbReference type="InterPro" id="IPR050953">
    <property type="entry name" value="N4_N6_ade-DNA_methylase"/>
</dbReference>
<dbReference type="GO" id="GO:0009007">
    <property type="term" value="F:site-specific DNA-methyltransferase (adenine-specific) activity"/>
    <property type="evidence" value="ECO:0007669"/>
    <property type="project" value="UniProtKB-EC"/>
</dbReference>
<evidence type="ECO:0000259" key="8">
    <source>
        <dbReference type="Pfam" id="PF20473"/>
    </source>
</evidence>
<feature type="domain" description="MmeI-like target recognition" evidence="7">
    <location>
        <begin position="760"/>
        <end position="918"/>
    </location>
</feature>
<keyword evidence="3" id="KW-0808">Transferase</keyword>
<name>A0A1G1TMN5_9BACT</name>
<dbReference type="InterPro" id="IPR002052">
    <property type="entry name" value="DNA_methylase_N6_adenine_CS"/>
</dbReference>
<dbReference type="PANTHER" id="PTHR33841:SF1">
    <property type="entry name" value="DNA METHYLTRANSFERASE A"/>
    <property type="match status" value="1"/>
</dbReference>
<dbReference type="EC" id="2.1.1.72" evidence="1"/>
<dbReference type="AlphaFoldDB" id="A0A1G1TMN5"/>
<dbReference type="Proteomes" id="UP000177506">
    <property type="component" value="Unassembled WGS sequence"/>
</dbReference>
<dbReference type="SUPFAM" id="SSF53335">
    <property type="entry name" value="S-adenosyl-L-methionine-dependent methyltransferases"/>
    <property type="match status" value="1"/>
</dbReference>
<organism evidence="9 10">
    <name type="scientific">Hymenobacter coccineus</name>
    <dbReference type="NCBI Taxonomy" id="1908235"/>
    <lineage>
        <taxon>Bacteria</taxon>
        <taxon>Pseudomonadati</taxon>
        <taxon>Bacteroidota</taxon>
        <taxon>Cytophagia</taxon>
        <taxon>Cytophagales</taxon>
        <taxon>Hymenobacteraceae</taxon>
        <taxon>Hymenobacter</taxon>
    </lineage>
</organism>
<dbReference type="PROSITE" id="PS00092">
    <property type="entry name" value="N6_MTASE"/>
    <property type="match status" value="1"/>
</dbReference>
<keyword evidence="2 9" id="KW-0489">Methyltransferase</keyword>
<dbReference type="EMBL" id="MDZA01000013">
    <property type="protein sequence ID" value="OGX92085.1"/>
    <property type="molecule type" value="Genomic_DNA"/>
</dbReference>
<sequence length="1129" mass="124699">MGELNLREKRVFCAVQYQDFESRWRKSGGAERANYGLFLQDFCDLLGVPRPDPTTDNPAQDAYVLERAVTFDDGGGKQTTGRIDLYKRGCFVLETKQGTITPDEQAAAEKAQLGLPAEKRRKGHAVRGTAKWEQMMKAAYEQALRYVRALPASEPRPPFILVVDVGHCFDVYSNFAGVGDNYVPFPDSGHYRFFLPALAKPELREQLHQLFTDPQQLDPSRRAARVTRQLAGYLAGLSTQLEKAGHPSDVVAQFLMRCLFTMFAEDVELIPADSFKGLLATYAETEESRGYLPDALEGLWAVMDKGGFSPELRKKLRRFNGQLFHEAKALPLNADQIKLLEQAAAANWTEVEPAIFGTLLERALDPNERHSLGAHYTPRRYVERLVLPTVIEPLRREWAAAQAASATKLEEGKGKKVVDAAREELLKFLRRLTSVKVLDPACGSGNFLYVTLEHLKRLEGEVLTTLAQLGGSGRLELGDGTTVSPRQLLGMELNPRAAAIADVVLRIGYLQWHLRTHGLTQLAEPLLDNYQNIKQQDAVLGHNADYSKTWPAEWPEADFIVGNPPFVGDKAMRRALGDEYVTSLRKTYAGQVPESADLVMYWWQRAAQLAASGKVERFGFITTNSITQTFNRRVVQEFLADTAQPVSLVYAISDHPWVDATDGAAVRVAFTVAERGVLPGSLFQVVQETAADDDAHDVLLMETVGTINSDLTMGADVANAIALKAAAGLSNVGMALYGAGFQVTPSEAVALGLGKLLGLEQHIRPYLNGRDMMQKTRGLMVIDLFGLTTDEVLESYPAVYQRIIEKVKPERDNNNRASYRTKWWTFGEPRKQLRPALAGLSRIIVTTQTAKHRVFMFLDGKTLPDNTLFVIASESAYHLGVLSSKAHVTWAMATGGWLGVGNDSRYNGSRCFDPYPFPLATEDQQAKIGKLAEQLDAHRKRQQAQHPVLTLTDLYNVVEKLRTGQVLNAKEQITHEQGLAAIVLNLHHQLDAAVADAYGWPATLSDAEVLTRLMQLNQQRLAEEAAGTVRYLRPEYQAPGQQAALALPATAATATVAAAATAQPWPAELAQQMLAVRAIIQQAAGEALSSDQVAARFRRTKADKVKPLLDTLAMMSQVRYLEPQGTYAA</sequence>
<evidence type="ECO:0000256" key="4">
    <source>
        <dbReference type="ARBA" id="ARBA00047942"/>
    </source>
</evidence>
<evidence type="ECO:0000256" key="3">
    <source>
        <dbReference type="ARBA" id="ARBA00022679"/>
    </source>
</evidence>
<protein>
    <recommendedName>
        <fullName evidence="1">site-specific DNA-methyltransferase (adenine-specific)</fullName>
        <ecNumber evidence="1">2.1.1.72</ecNumber>
    </recommendedName>
</protein>